<dbReference type="EMBL" id="HACM01010827">
    <property type="protein sequence ID" value="CRZ11269.1"/>
    <property type="molecule type" value="Transcribed_RNA"/>
</dbReference>
<reference evidence="3" key="1">
    <citation type="submission" date="2015-04" db="EMBL/GenBank/DDBJ databases">
        <title>The genome sequence of the plant pathogenic Rhizarian Plasmodiophora brassicae reveals insights in its biotrophic life cycle and the origin of chitin synthesis.</title>
        <authorList>
            <person name="Schwelm A."/>
            <person name="Fogelqvist J."/>
            <person name="Knaust A."/>
            <person name="Julke S."/>
            <person name="Lilja T."/>
            <person name="Dhandapani V."/>
            <person name="Bonilla-Rosso G."/>
            <person name="Karlsson M."/>
            <person name="Shevchenko A."/>
            <person name="Choi S.R."/>
            <person name="Kim H.G."/>
            <person name="Park J.Y."/>
            <person name="Lim Y.P."/>
            <person name="Ludwig-Muller J."/>
            <person name="Dixelius C."/>
        </authorList>
    </citation>
    <scope>NUCLEOTIDE SEQUENCE</scope>
    <source>
        <tissue evidence="3">Potato root galls</tissue>
    </source>
</reference>
<sequence>MRLLLAVVTIVIALVVPRVFGDPEVVTPIVVDSETLVSNSNETVPPATPVEAKAKAKKSKWQYGDASKYKHLPKKATDKKKNGLTLSSKDKSDRKKLSMNANDHAKKIEHRLAARDNELNGSKKKPGGANPRDLTQGIMGNVFGGFKK</sequence>
<feature type="signal peptide" evidence="2">
    <location>
        <begin position="1"/>
        <end position="21"/>
    </location>
</feature>
<dbReference type="AlphaFoldDB" id="A0A0H5RRC6"/>
<protein>
    <recommendedName>
        <fullName evidence="4">Small acidic protein-like domain-containing protein</fullName>
    </recommendedName>
</protein>
<evidence type="ECO:0000313" key="3">
    <source>
        <dbReference type="EMBL" id="CRZ11269.1"/>
    </source>
</evidence>
<evidence type="ECO:0008006" key="4">
    <source>
        <dbReference type="Google" id="ProtNLM"/>
    </source>
</evidence>
<feature type="region of interest" description="Disordered" evidence="1">
    <location>
        <begin position="39"/>
        <end position="148"/>
    </location>
</feature>
<evidence type="ECO:0000256" key="2">
    <source>
        <dbReference type="SAM" id="SignalP"/>
    </source>
</evidence>
<accession>A0A0H5RRC6</accession>
<feature type="compositionally biased region" description="Basic and acidic residues" evidence="1">
    <location>
        <begin position="103"/>
        <end position="118"/>
    </location>
</feature>
<proteinExistence type="predicted"/>
<keyword evidence="2" id="KW-0732">Signal</keyword>
<feature type="chain" id="PRO_5005224214" description="Small acidic protein-like domain-containing protein" evidence="2">
    <location>
        <begin position="22"/>
        <end position="148"/>
    </location>
</feature>
<name>A0A0H5RRC6_9EUKA</name>
<evidence type="ECO:0000256" key="1">
    <source>
        <dbReference type="SAM" id="MobiDB-lite"/>
    </source>
</evidence>
<organism evidence="3">
    <name type="scientific">Spongospora subterranea</name>
    <dbReference type="NCBI Taxonomy" id="70186"/>
    <lineage>
        <taxon>Eukaryota</taxon>
        <taxon>Sar</taxon>
        <taxon>Rhizaria</taxon>
        <taxon>Endomyxa</taxon>
        <taxon>Phytomyxea</taxon>
        <taxon>Plasmodiophorida</taxon>
        <taxon>Plasmodiophoridae</taxon>
        <taxon>Spongospora</taxon>
    </lineage>
</organism>